<dbReference type="RefSeq" id="WP_182152141.1">
    <property type="nucleotide sequence ID" value="NZ_JACEZU010000002.1"/>
</dbReference>
<dbReference type="EMBL" id="JACEZU010000002">
    <property type="protein sequence ID" value="MBA5686338.1"/>
    <property type="molecule type" value="Genomic_DNA"/>
</dbReference>
<dbReference type="Proteomes" id="UP000573499">
    <property type="component" value="Unassembled WGS sequence"/>
</dbReference>
<dbReference type="AlphaFoldDB" id="A0A7W2F706"/>
<sequence length="219" mass="24223">MNQQLKNRFNELEQQAQDIAATESTKSGAYSGVYQHIDADVILGWCVKARNLLSTACGRESEHFKSFVEAEEPQSYEDSPTRFKRVLSVFRAAKEDFEGGYLTTMRNLVQAEVFTTELEQADELLGAGYPLPAAVIAGVVLETTLRDLCAQSGLVPGKLSKMNDDLAKAGRYNSVVQKQITALAAVRNSAAHGKVDEFTREDVKAMIRDVERLLGMWLS</sequence>
<reference evidence="1 2" key="1">
    <citation type="submission" date="2020-07" db="EMBL/GenBank/DDBJ databases">
        <title>Novel species isolated from subtropical streams in China.</title>
        <authorList>
            <person name="Lu H."/>
        </authorList>
    </citation>
    <scope>NUCLEOTIDE SEQUENCE [LARGE SCALE GENOMIC DNA]</scope>
    <source>
        <strain evidence="1 2">LX47W</strain>
    </source>
</reference>
<comment type="caution">
    <text evidence="1">The sequence shown here is derived from an EMBL/GenBank/DDBJ whole genome shotgun (WGS) entry which is preliminary data.</text>
</comment>
<keyword evidence="2" id="KW-1185">Reference proteome</keyword>
<gene>
    <name evidence="1" type="ORF">H3H39_04640</name>
</gene>
<proteinExistence type="predicted"/>
<protein>
    <submittedName>
        <fullName evidence="1">DUF4145 domain-containing protein</fullName>
    </submittedName>
</protein>
<name>A0A7W2F706_9BURK</name>
<evidence type="ECO:0000313" key="2">
    <source>
        <dbReference type="Proteomes" id="UP000573499"/>
    </source>
</evidence>
<evidence type="ECO:0000313" key="1">
    <source>
        <dbReference type="EMBL" id="MBA5686338.1"/>
    </source>
</evidence>
<accession>A0A7W2F706</accession>
<organism evidence="1 2">
    <name type="scientific">Rugamonas apoptosis</name>
    <dbReference type="NCBI Taxonomy" id="2758570"/>
    <lineage>
        <taxon>Bacteria</taxon>
        <taxon>Pseudomonadati</taxon>
        <taxon>Pseudomonadota</taxon>
        <taxon>Betaproteobacteria</taxon>
        <taxon>Burkholderiales</taxon>
        <taxon>Oxalobacteraceae</taxon>
        <taxon>Telluria group</taxon>
        <taxon>Rugamonas</taxon>
    </lineage>
</organism>